<evidence type="ECO:0000256" key="7">
    <source>
        <dbReference type="ARBA" id="ARBA00022779"/>
    </source>
</evidence>
<evidence type="ECO:0000256" key="8">
    <source>
        <dbReference type="ARBA" id="ARBA00022989"/>
    </source>
</evidence>
<dbReference type="GO" id="GO:0071973">
    <property type="term" value="P:bacterial-type flagellum-dependent cell motility"/>
    <property type="evidence" value="ECO:0007669"/>
    <property type="project" value="InterPro"/>
</dbReference>
<dbReference type="Pfam" id="PF03748">
    <property type="entry name" value="FliL"/>
    <property type="match status" value="1"/>
</dbReference>
<dbReference type="AlphaFoldDB" id="A0A562REU6"/>
<comment type="similarity">
    <text evidence="3 10">Belongs to the FliL family.</text>
</comment>
<evidence type="ECO:0000256" key="2">
    <source>
        <dbReference type="ARBA" id="ARBA00004162"/>
    </source>
</evidence>
<gene>
    <name evidence="11" type="ORF">IP91_01714</name>
</gene>
<keyword evidence="5 10" id="KW-0145">Chemotaxis</keyword>
<reference evidence="11 12" key="1">
    <citation type="journal article" date="2015" name="Stand. Genomic Sci.">
        <title>Genomic Encyclopedia of Bacterial and Archaeal Type Strains, Phase III: the genomes of soil and plant-associated and newly described type strains.</title>
        <authorList>
            <person name="Whitman W.B."/>
            <person name="Woyke T."/>
            <person name="Klenk H.P."/>
            <person name="Zhou Y."/>
            <person name="Lilburn T.G."/>
            <person name="Beck B.J."/>
            <person name="De Vos P."/>
            <person name="Vandamme P."/>
            <person name="Eisen J.A."/>
            <person name="Garrity G."/>
            <person name="Hugenholtz P."/>
            <person name="Kyrpides N.C."/>
        </authorList>
    </citation>
    <scope>NUCLEOTIDE SEQUENCE [LARGE SCALE GENOMIC DNA]</scope>
    <source>
        <strain evidence="11 12">CGMCC 1.10822</strain>
    </source>
</reference>
<sequence>MNKKLILIIVAVALVCGGGAAGAMWYFAAPKADAADAAHKEAEKKKKKKEEDDAKPVKYLTVDKIIVMLRRAPNETIPHYLSSDLVVATPVDKEKETKEHLPLLRSVAVRTLSSLQMDKAQSMTIDDFATMLNKAFAEEYEKNTQEQPFREVMIGKLIIE</sequence>
<organism evidence="11 12">
    <name type="scientific">Pseudoduganella lurida</name>
    <dbReference type="NCBI Taxonomy" id="1036180"/>
    <lineage>
        <taxon>Bacteria</taxon>
        <taxon>Pseudomonadati</taxon>
        <taxon>Pseudomonadota</taxon>
        <taxon>Betaproteobacteria</taxon>
        <taxon>Burkholderiales</taxon>
        <taxon>Oxalobacteraceae</taxon>
        <taxon>Telluria group</taxon>
        <taxon>Pseudoduganella</taxon>
    </lineage>
</organism>
<keyword evidence="11" id="KW-0969">Cilium</keyword>
<keyword evidence="8" id="KW-1133">Transmembrane helix</keyword>
<evidence type="ECO:0000256" key="3">
    <source>
        <dbReference type="ARBA" id="ARBA00008281"/>
    </source>
</evidence>
<keyword evidence="7 10" id="KW-0283">Flagellar rotation</keyword>
<dbReference type="GO" id="GO:0006935">
    <property type="term" value="P:chemotaxis"/>
    <property type="evidence" value="ECO:0007669"/>
    <property type="project" value="UniProtKB-KW"/>
</dbReference>
<keyword evidence="10" id="KW-0997">Cell inner membrane</keyword>
<dbReference type="Proteomes" id="UP000318431">
    <property type="component" value="Unassembled WGS sequence"/>
</dbReference>
<keyword evidence="11" id="KW-0282">Flagellum</keyword>
<proteinExistence type="inferred from homology"/>
<dbReference type="EMBL" id="VLLB01000002">
    <property type="protein sequence ID" value="TWI67597.1"/>
    <property type="molecule type" value="Genomic_DNA"/>
</dbReference>
<evidence type="ECO:0000256" key="6">
    <source>
        <dbReference type="ARBA" id="ARBA00022692"/>
    </source>
</evidence>
<keyword evidence="11" id="KW-0966">Cell projection</keyword>
<evidence type="ECO:0000256" key="10">
    <source>
        <dbReference type="RuleBase" id="RU364125"/>
    </source>
</evidence>
<comment type="subcellular location">
    <subcellularLocation>
        <location evidence="10">Cell inner membrane</location>
    </subcellularLocation>
    <subcellularLocation>
        <location evidence="2">Cell membrane</location>
        <topology evidence="2">Single-pass membrane protein</topology>
    </subcellularLocation>
</comment>
<evidence type="ECO:0000313" key="11">
    <source>
        <dbReference type="EMBL" id="TWI67597.1"/>
    </source>
</evidence>
<keyword evidence="12" id="KW-1185">Reference proteome</keyword>
<comment type="function">
    <text evidence="1 10">Controls the rotational direction of flagella during chemotaxis.</text>
</comment>
<keyword evidence="9 10" id="KW-0472">Membrane</keyword>
<evidence type="ECO:0000256" key="1">
    <source>
        <dbReference type="ARBA" id="ARBA00002254"/>
    </source>
</evidence>
<comment type="caution">
    <text evidence="11">The sequence shown here is derived from an EMBL/GenBank/DDBJ whole genome shotgun (WGS) entry which is preliminary data.</text>
</comment>
<keyword evidence="6" id="KW-0812">Transmembrane</keyword>
<accession>A0A562REU6</accession>
<evidence type="ECO:0000256" key="9">
    <source>
        <dbReference type="ARBA" id="ARBA00023136"/>
    </source>
</evidence>
<dbReference type="GO" id="GO:0005886">
    <property type="term" value="C:plasma membrane"/>
    <property type="evidence" value="ECO:0007669"/>
    <property type="project" value="UniProtKB-SubCell"/>
</dbReference>
<name>A0A562REU6_9BURK</name>
<evidence type="ECO:0000313" key="12">
    <source>
        <dbReference type="Proteomes" id="UP000318431"/>
    </source>
</evidence>
<evidence type="ECO:0000256" key="4">
    <source>
        <dbReference type="ARBA" id="ARBA00022475"/>
    </source>
</evidence>
<protein>
    <recommendedName>
        <fullName evidence="10">Flagellar protein FliL</fullName>
    </recommendedName>
</protein>
<dbReference type="GO" id="GO:0009425">
    <property type="term" value="C:bacterial-type flagellum basal body"/>
    <property type="evidence" value="ECO:0007669"/>
    <property type="project" value="InterPro"/>
</dbReference>
<dbReference type="RefSeq" id="WP_145648528.1">
    <property type="nucleotide sequence ID" value="NZ_VLLB01000002.1"/>
</dbReference>
<evidence type="ECO:0000256" key="5">
    <source>
        <dbReference type="ARBA" id="ARBA00022500"/>
    </source>
</evidence>
<keyword evidence="4" id="KW-1003">Cell membrane</keyword>
<dbReference type="InterPro" id="IPR005503">
    <property type="entry name" value="FliL"/>
</dbReference>
<dbReference type="OrthoDB" id="7062113at2"/>